<feature type="region of interest" description="Disordered" evidence="3">
    <location>
        <begin position="92"/>
        <end position="178"/>
    </location>
</feature>
<dbReference type="Gene3D" id="4.10.60.10">
    <property type="entry name" value="Zinc finger, CCHC-type"/>
    <property type="match status" value="1"/>
</dbReference>
<proteinExistence type="predicted"/>
<feature type="domain" description="CCHC-type" evidence="4">
    <location>
        <begin position="193"/>
        <end position="208"/>
    </location>
</feature>
<keyword evidence="2" id="KW-0479">Metal-binding</keyword>
<keyword evidence="1" id="KW-0507">mRNA processing</keyword>
<dbReference type="SUPFAM" id="SSF57756">
    <property type="entry name" value="Retrovirus zinc finger-like domains"/>
    <property type="match status" value="1"/>
</dbReference>
<dbReference type="Pfam" id="PF00098">
    <property type="entry name" value="zf-CCHC"/>
    <property type="match status" value="1"/>
</dbReference>
<feature type="compositionally biased region" description="Polar residues" evidence="3">
    <location>
        <begin position="165"/>
        <end position="175"/>
    </location>
</feature>
<evidence type="ECO:0000256" key="2">
    <source>
        <dbReference type="PROSITE-ProRule" id="PRU00047"/>
    </source>
</evidence>
<dbReference type="PROSITE" id="PS50158">
    <property type="entry name" value="ZF_CCHC"/>
    <property type="match status" value="1"/>
</dbReference>
<dbReference type="EMBL" id="KN837183">
    <property type="protein sequence ID" value="KIJ35984.1"/>
    <property type="molecule type" value="Genomic_DNA"/>
</dbReference>
<evidence type="ECO:0000313" key="6">
    <source>
        <dbReference type="Proteomes" id="UP000054279"/>
    </source>
</evidence>
<gene>
    <name evidence="5" type="ORF">M422DRAFT_261747</name>
</gene>
<name>A0A0C9UMC1_SPHS4</name>
<protein>
    <recommendedName>
        <fullName evidence="4">CCHC-type domain-containing protein</fullName>
    </recommendedName>
</protein>
<accession>A0A0C9UMC1</accession>
<dbReference type="GO" id="GO:0006397">
    <property type="term" value="P:mRNA processing"/>
    <property type="evidence" value="ECO:0007669"/>
    <property type="project" value="UniProtKB-KW"/>
</dbReference>
<evidence type="ECO:0000256" key="1">
    <source>
        <dbReference type="ARBA" id="ARBA00022664"/>
    </source>
</evidence>
<feature type="compositionally biased region" description="Basic and acidic residues" evidence="3">
    <location>
        <begin position="92"/>
        <end position="114"/>
    </location>
</feature>
<feature type="compositionally biased region" description="Basic and acidic residues" evidence="3">
    <location>
        <begin position="153"/>
        <end position="164"/>
    </location>
</feature>
<dbReference type="HOGENOM" id="CLU_1300364_0_0_1"/>
<evidence type="ECO:0000259" key="4">
    <source>
        <dbReference type="PROSITE" id="PS50158"/>
    </source>
</evidence>
<dbReference type="OrthoDB" id="3205788at2759"/>
<dbReference type="InterPro" id="IPR036875">
    <property type="entry name" value="Znf_CCHC_sf"/>
</dbReference>
<dbReference type="SMART" id="SM00343">
    <property type="entry name" value="ZnF_C2HC"/>
    <property type="match status" value="1"/>
</dbReference>
<keyword evidence="2" id="KW-0862">Zinc</keyword>
<organism evidence="5 6">
    <name type="scientific">Sphaerobolus stellatus (strain SS14)</name>
    <dbReference type="NCBI Taxonomy" id="990650"/>
    <lineage>
        <taxon>Eukaryota</taxon>
        <taxon>Fungi</taxon>
        <taxon>Dikarya</taxon>
        <taxon>Basidiomycota</taxon>
        <taxon>Agaricomycotina</taxon>
        <taxon>Agaricomycetes</taxon>
        <taxon>Phallomycetidae</taxon>
        <taxon>Geastrales</taxon>
        <taxon>Sphaerobolaceae</taxon>
        <taxon>Sphaerobolus</taxon>
    </lineage>
</organism>
<dbReference type="Proteomes" id="UP000054279">
    <property type="component" value="Unassembled WGS sequence"/>
</dbReference>
<keyword evidence="2" id="KW-0863">Zinc-finger</keyword>
<reference evidence="5 6" key="1">
    <citation type="submission" date="2014-06" db="EMBL/GenBank/DDBJ databases">
        <title>Evolutionary Origins and Diversification of the Mycorrhizal Mutualists.</title>
        <authorList>
            <consortium name="DOE Joint Genome Institute"/>
            <consortium name="Mycorrhizal Genomics Consortium"/>
            <person name="Kohler A."/>
            <person name="Kuo A."/>
            <person name="Nagy L.G."/>
            <person name="Floudas D."/>
            <person name="Copeland A."/>
            <person name="Barry K.W."/>
            <person name="Cichocki N."/>
            <person name="Veneault-Fourrey C."/>
            <person name="LaButti K."/>
            <person name="Lindquist E.A."/>
            <person name="Lipzen A."/>
            <person name="Lundell T."/>
            <person name="Morin E."/>
            <person name="Murat C."/>
            <person name="Riley R."/>
            <person name="Ohm R."/>
            <person name="Sun H."/>
            <person name="Tunlid A."/>
            <person name="Henrissat B."/>
            <person name="Grigoriev I.V."/>
            <person name="Hibbett D.S."/>
            <person name="Martin F."/>
        </authorList>
    </citation>
    <scope>NUCLEOTIDE SEQUENCE [LARGE SCALE GENOMIC DNA]</scope>
    <source>
        <strain evidence="5 6">SS14</strain>
    </source>
</reference>
<dbReference type="InterPro" id="IPR001878">
    <property type="entry name" value="Znf_CCHC"/>
</dbReference>
<dbReference type="GO" id="GO:0008270">
    <property type="term" value="F:zinc ion binding"/>
    <property type="evidence" value="ECO:0007669"/>
    <property type="project" value="UniProtKB-KW"/>
</dbReference>
<keyword evidence="6" id="KW-1185">Reference proteome</keyword>
<dbReference type="GO" id="GO:0003676">
    <property type="term" value="F:nucleic acid binding"/>
    <property type="evidence" value="ECO:0007669"/>
    <property type="project" value="InterPro"/>
</dbReference>
<feature type="compositionally biased region" description="Basic and acidic residues" evidence="3">
    <location>
        <begin position="125"/>
        <end position="139"/>
    </location>
</feature>
<evidence type="ECO:0000256" key="3">
    <source>
        <dbReference type="SAM" id="MobiDB-lite"/>
    </source>
</evidence>
<dbReference type="AlphaFoldDB" id="A0A0C9UMC1"/>
<evidence type="ECO:0000313" key="5">
    <source>
        <dbReference type="EMBL" id="KIJ35984.1"/>
    </source>
</evidence>
<sequence length="212" mass="25646">MRDKFKDTSQGRRMIKDYIRYLESLAARVPDLNKFDIVQQLVKKSSPYLQLKWAEAGFTEDFTSLEEYEESGYRFEQAEELRIYLEKKLAREKTQPESQFRRNDRQGMCREEYPRPTQLQNKQNTRHDSRRTRPWEENTRTQSPNFKNYTPRENPRNHYRDNTHLNRATRTSTYQEPGLRPEERDILRANNQCFTCREKGHLSKDCPKKNTI</sequence>